<name>A0A7X1KYW2_9PSED</name>
<dbReference type="EMBL" id="JACMYG010000016">
    <property type="protein sequence ID" value="MBC2691374.1"/>
    <property type="molecule type" value="Genomic_DNA"/>
</dbReference>
<sequence>MTKSNPYNTDPDVFALFEKALPKQGMFLIDDVLTRDLKVVSRSRDDQIEYSFIKSYGKNPGQVDFKVFIEGSRWGDLNGRLFDDISGLAAALRSRGLQHVQL</sequence>
<evidence type="ECO:0000313" key="2">
    <source>
        <dbReference type="Proteomes" id="UP000526003"/>
    </source>
</evidence>
<accession>A0A7X1KYW2</accession>
<organism evidence="1 2">
    <name type="scientific">Pseudomonas kielensis</name>
    <dbReference type="NCBI Taxonomy" id="2762577"/>
    <lineage>
        <taxon>Bacteria</taxon>
        <taxon>Pseudomonadati</taxon>
        <taxon>Pseudomonadota</taxon>
        <taxon>Gammaproteobacteria</taxon>
        <taxon>Pseudomonadales</taxon>
        <taxon>Pseudomonadaceae</taxon>
        <taxon>Pseudomonas</taxon>
    </lineage>
</organism>
<comment type="caution">
    <text evidence="1">The sequence shown here is derived from an EMBL/GenBank/DDBJ whole genome shotgun (WGS) entry which is preliminary data.</text>
</comment>
<dbReference type="RefSeq" id="WP_185818614.1">
    <property type="nucleotide sequence ID" value="NZ_JACMYG010000016.1"/>
</dbReference>
<dbReference type="Proteomes" id="UP000526003">
    <property type="component" value="Unassembled WGS sequence"/>
</dbReference>
<gene>
    <name evidence="1" type="ORF">H7995_16360</name>
</gene>
<reference evidence="1 2" key="1">
    <citation type="submission" date="2020-08" db="EMBL/GenBank/DDBJ databases">
        <title>Pseudomonas sp. nov.</title>
        <authorList>
            <person name="Gieschler S."/>
            <person name="Fiedler G."/>
            <person name="Brinks E."/>
            <person name="Boehnlein C."/>
            <person name="Franz C.M.A.P."/>
            <person name="Kabisch J."/>
        </authorList>
    </citation>
    <scope>NUCLEOTIDE SEQUENCE [LARGE SCALE GENOMIC DNA]</scope>
    <source>
        <strain evidence="1 2">MBT-1</strain>
    </source>
</reference>
<evidence type="ECO:0000313" key="1">
    <source>
        <dbReference type="EMBL" id="MBC2691374.1"/>
    </source>
</evidence>
<protein>
    <submittedName>
        <fullName evidence="1">Uncharacterized protein</fullName>
    </submittedName>
</protein>
<keyword evidence="2" id="KW-1185">Reference proteome</keyword>
<proteinExistence type="predicted"/>
<dbReference type="AlphaFoldDB" id="A0A7X1KYW2"/>